<dbReference type="PANTHER" id="PTHR15228">
    <property type="entry name" value="SPERMATHECAL PHYSIOLOGY VARIANT"/>
    <property type="match status" value="1"/>
</dbReference>
<sequence>MEGAGGRSGGAAAGGSRGSSSSGSSGPGGSGGSVGVAMTTAGVPFSTQTLAVTSTPRSLSLASISSEGSTDSHLVEREDIVALTTAVRAFKDALGKLKRIFHPERDKSETLRVAGHERLGEVLRILRTILEKYSPIQHNELLAAASHLISHVNGYGYEDDHADPTAFLEAIDQLALAFSSRVSEYLMGDIDSSSAVLNCSTTSSRNKSYENLMSSDAESSAGEPRSSGAVEAAETGSGVLDTSLKEPEVLTPQQIDEQLHRHEQGVEHALYRAKVWSKYAKDVIAYIEKRAQLDLDHCRALTKLAHVTRPALKDESFLPFQSIYCTALDQDIENCAQLSQTSTLLLTQKFVEPLTARRNEHDRARKVIKESWTKELKRVTEALSNLKKAKMGYDQRHQELGRAREAAARGENTEAQDKLERKRDEALQKAKEAEAWYKTCVHEANERHASLLRLKRDVLVQLRDLIFQCDQTMKAVTVGYFQLQHTVAAPAPVQFQTLCESSRLYEPGSQYMEFVKRLGPSPGPEQPESPFTFQSYRPGASNLSPQHDPAANGAVPPHDDLQVGRLQGPGGSDTDSVGSSAKSMEGSPTASPLPPPRRPHTVSSGDELETDPDTDPHYTYPSRRQVMSKAAISHSFKKLLTPSRCRECDSYVYFHGYECAECGLGCHKKCLETLAIKCGHKRLPRKMTTFGVDLAQHLTETNTTVPHLVVKCVAEIDARGGKIKGIYRVSGVKSRVEKLCQAFENGAHLVDLSDQHPNVIANVLKLYLRQLPEPLLTFRLYPDFIRIAKECGTGTGAEGASRAGEELRELVGRLPRHHLACLAVLMHHLHRVATHSQLNNMPPSNLGIVFGPTLLRTSEGSASLSSLVDTVHQTRAIELLIMCVNEIFGHQDPLQAASGVTSKRAGEDQFRPSQSKHGSAPISSSSSSSVVYTVPIAGYRRSTTDSEDAHSTSHACKERKDSDVQDDDWDSESWEESAFEGGLEGVALHVSSGLHSAHDVVHQKLRKTVSDISSSLRSSSPAAAGITTITTTTTAAIASPAATTTTTTTVLIPSPTTHDMQRRGTLEDVKKVVVGVGVTGGVGGGGQQDERKSMESSSRKPLQQEEVTRRRPPHLEETGRRPTIEETPRKSEEGARRPEQEASRSLQQTPRPQVYKSESKGSVGETELKVEARVGVAGGPEQVVVPPPRKVSPLLGQRAALAQHSGTDSSLDSDHSYDLHIQTHTPAPPSVPTHRRAEIGYSATTRSFSTSRDASLDNLTSSVTSSDSSSQELDSAHATEDSHSSEAPDDPHALSHALTYSSGCGGSSGGESGYVSPYLGAGPSPGSLVVGPSVLVTRATIAQYDKRRTITTVLAPRTSFDENRVRIQVPPAPAGGGRTPGTGSLVTVGVEEGGAVSLSNPPASPRVTVQDPPSPPARLLQPQSPGSPAASTSLTTIRTPGPRSTPVQPEHPRRPSPNRSPRFV</sequence>
<feature type="compositionally biased region" description="Basic and acidic residues" evidence="7">
    <location>
        <begin position="942"/>
        <end position="963"/>
    </location>
</feature>
<dbReference type="InterPro" id="IPR027267">
    <property type="entry name" value="AH/BAR_dom_sf"/>
</dbReference>
<feature type="compositionally biased region" description="Polar residues" evidence="7">
    <location>
        <begin position="1242"/>
        <end position="1253"/>
    </location>
</feature>
<dbReference type="PROSITE" id="PS51741">
    <property type="entry name" value="F_BAR"/>
    <property type="match status" value="1"/>
</dbReference>
<evidence type="ECO:0000256" key="5">
    <source>
        <dbReference type="ARBA" id="ARBA00023054"/>
    </source>
</evidence>
<feature type="region of interest" description="Disordered" evidence="7">
    <location>
        <begin position="1079"/>
        <end position="1309"/>
    </location>
</feature>
<evidence type="ECO:0000256" key="1">
    <source>
        <dbReference type="ARBA" id="ARBA00022468"/>
    </source>
</evidence>
<feature type="region of interest" description="Disordered" evidence="7">
    <location>
        <begin position="394"/>
        <end position="422"/>
    </location>
</feature>
<feature type="compositionally biased region" description="Polar residues" evidence="7">
    <location>
        <begin position="531"/>
        <end position="545"/>
    </location>
</feature>
<evidence type="ECO:0000256" key="2">
    <source>
        <dbReference type="ARBA" id="ARBA00022723"/>
    </source>
</evidence>
<keyword evidence="2" id="KW-0479">Metal-binding</keyword>
<dbReference type="InterPro" id="IPR057028">
    <property type="entry name" value="RHG29_45_N"/>
</dbReference>
<feature type="domain" description="Phorbol-ester/DAG-type" evidence="8">
    <location>
        <begin position="633"/>
        <end position="678"/>
    </location>
</feature>
<evidence type="ECO:0000256" key="6">
    <source>
        <dbReference type="PROSITE-ProRule" id="PRU01077"/>
    </source>
</evidence>
<dbReference type="PROSITE" id="PS00479">
    <property type="entry name" value="ZF_DAG_PE_1"/>
    <property type="match status" value="1"/>
</dbReference>
<dbReference type="PANTHER" id="PTHR15228:SF25">
    <property type="entry name" value="F-BAR DOMAIN-CONTAINING PROTEIN"/>
    <property type="match status" value="1"/>
</dbReference>
<dbReference type="InterPro" id="IPR008936">
    <property type="entry name" value="Rho_GTPase_activation_prot"/>
</dbReference>
<feature type="compositionally biased region" description="Basic and acidic residues" evidence="7">
    <location>
        <begin position="1274"/>
        <end position="1293"/>
    </location>
</feature>
<name>A0AAW0V2H1_SCYPA</name>
<accession>A0AAW0V2H1</accession>
<dbReference type="PROSITE" id="PS50081">
    <property type="entry name" value="ZF_DAG_PE_2"/>
    <property type="match status" value="1"/>
</dbReference>
<evidence type="ECO:0000256" key="3">
    <source>
        <dbReference type="ARBA" id="ARBA00022771"/>
    </source>
</evidence>
<dbReference type="SMART" id="SM00324">
    <property type="entry name" value="RhoGAP"/>
    <property type="match status" value="1"/>
</dbReference>
<evidence type="ECO:0008006" key="13">
    <source>
        <dbReference type="Google" id="ProtNLM"/>
    </source>
</evidence>
<organism evidence="11 12">
    <name type="scientific">Scylla paramamosain</name>
    <name type="common">Mud crab</name>
    <dbReference type="NCBI Taxonomy" id="85552"/>
    <lineage>
        <taxon>Eukaryota</taxon>
        <taxon>Metazoa</taxon>
        <taxon>Ecdysozoa</taxon>
        <taxon>Arthropoda</taxon>
        <taxon>Crustacea</taxon>
        <taxon>Multicrustacea</taxon>
        <taxon>Malacostraca</taxon>
        <taxon>Eumalacostraca</taxon>
        <taxon>Eucarida</taxon>
        <taxon>Decapoda</taxon>
        <taxon>Pleocyemata</taxon>
        <taxon>Brachyura</taxon>
        <taxon>Eubrachyura</taxon>
        <taxon>Portunoidea</taxon>
        <taxon>Portunidae</taxon>
        <taxon>Portuninae</taxon>
        <taxon>Scylla</taxon>
    </lineage>
</organism>
<feature type="domain" description="Rho-GAP" evidence="9">
    <location>
        <begin position="692"/>
        <end position="888"/>
    </location>
</feature>
<evidence type="ECO:0000256" key="7">
    <source>
        <dbReference type="SAM" id="MobiDB-lite"/>
    </source>
</evidence>
<feature type="compositionally biased region" description="Basic and acidic residues" evidence="7">
    <location>
        <begin position="1088"/>
        <end position="1142"/>
    </location>
</feature>
<evidence type="ECO:0000256" key="4">
    <source>
        <dbReference type="ARBA" id="ARBA00022833"/>
    </source>
</evidence>
<feature type="compositionally biased region" description="Acidic residues" evidence="7">
    <location>
        <begin position="964"/>
        <end position="974"/>
    </location>
</feature>
<feature type="region of interest" description="Disordered" evidence="7">
    <location>
        <begin position="211"/>
        <end position="246"/>
    </location>
</feature>
<reference evidence="11 12" key="1">
    <citation type="submission" date="2023-03" db="EMBL/GenBank/DDBJ databases">
        <title>High-quality genome of Scylla paramamosain provides insights in environmental adaptation.</title>
        <authorList>
            <person name="Zhang L."/>
        </authorList>
    </citation>
    <scope>NUCLEOTIDE SEQUENCE [LARGE SCALE GENOMIC DNA]</scope>
    <source>
        <strain evidence="11">LZ_2023a</strain>
        <tissue evidence="11">Muscle</tissue>
    </source>
</reference>
<dbReference type="Proteomes" id="UP001487740">
    <property type="component" value="Unassembled WGS sequence"/>
</dbReference>
<keyword evidence="12" id="KW-1185">Reference proteome</keyword>
<dbReference type="SUPFAM" id="SSF57889">
    <property type="entry name" value="Cysteine-rich domain"/>
    <property type="match status" value="1"/>
</dbReference>
<feature type="region of interest" description="Disordered" evidence="7">
    <location>
        <begin position="941"/>
        <end position="974"/>
    </location>
</feature>
<feature type="region of interest" description="Disordered" evidence="7">
    <location>
        <begin position="898"/>
        <end position="926"/>
    </location>
</feature>
<dbReference type="Gene3D" id="1.10.555.10">
    <property type="entry name" value="Rho GTPase activation protein"/>
    <property type="match status" value="1"/>
</dbReference>
<dbReference type="Pfam" id="PF00620">
    <property type="entry name" value="RhoGAP"/>
    <property type="match status" value="1"/>
</dbReference>
<dbReference type="InterPro" id="IPR001060">
    <property type="entry name" value="FCH_dom"/>
</dbReference>
<comment type="caution">
    <text evidence="11">The sequence shown here is derived from an EMBL/GenBank/DDBJ whole genome shotgun (WGS) entry which is preliminary data.</text>
</comment>
<dbReference type="InterPro" id="IPR002219">
    <property type="entry name" value="PKC_DAG/PE"/>
</dbReference>
<dbReference type="Gene3D" id="3.30.60.20">
    <property type="match status" value="1"/>
</dbReference>
<dbReference type="EMBL" id="JARAKH010000003">
    <property type="protein sequence ID" value="KAK8405082.1"/>
    <property type="molecule type" value="Genomic_DNA"/>
</dbReference>
<feature type="region of interest" description="Disordered" evidence="7">
    <location>
        <begin position="1368"/>
        <end position="1464"/>
    </location>
</feature>
<dbReference type="InterPro" id="IPR054713">
    <property type="entry name" value="GMIP/FCHO2-like_FCH"/>
</dbReference>
<evidence type="ECO:0000259" key="8">
    <source>
        <dbReference type="PROSITE" id="PS50081"/>
    </source>
</evidence>
<evidence type="ECO:0000313" key="12">
    <source>
        <dbReference type="Proteomes" id="UP001487740"/>
    </source>
</evidence>
<dbReference type="InterPro" id="IPR051025">
    <property type="entry name" value="RhoGAP"/>
</dbReference>
<gene>
    <name evidence="11" type="ORF">O3P69_001572</name>
</gene>
<keyword evidence="1" id="KW-0343">GTPase activation</keyword>
<feature type="compositionally biased region" description="Low complexity" evidence="7">
    <location>
        <begin position="1256"/>
        <end position="1273"/>
    </location>
</feature>
<feature type="compositionally biased region" description="Polar residues" evidence="7">
    <location>
        <begin position="573"/>
        <end position="590"/>
    </location>
</feature>
<evidence type="ECO:0000313" key="11">
    <source>
        <dbReference type="EMBL" id="KAK8405082.1"/>
    </source>
</evidence>
<feature type="compositionally biased region" description="Gly residues" evidence="7">
    <location>
        <begin position="1"/>
        <end position="17"/>
    </location>
</feature>
<protein>
    <recommendedName>
        <fullName evidence="13">Minor histocompatibility protein HA-1</fullName>
    </recommendedName>
</protein>
<keyword evidence="4" id="KW-0862">Zinc</keyword>
<dbReference type="SUPFAM" id="SSF48350">
    <property type="entry name" value="GTPase activation domain, GAP"/>
    <property type="match status" value="1"/>
</dbReference>
<dbReference type="PROSITE" id="PS50238">
    <property type="entry name" value="RHOGAP"/>
    <property type="match status" value="1"/>
</dbReference>
<feature type="domain" description="F-BAR" evidence="10">
    <location>
        <begin position="253"/>
        <end position="510"/>
    </location>
</feature>
<dbReference type="CDD" id="cd20816">
    <property type="entry name" value="C1_GMIP-like"/>
    <property type="match status" value="1"/>
</dbReference>
<dbReference type="GO" id="GO:0008270">
    <property type="term" value="F:zinc ion binding"/>
    <property type="evidence" value="ECO:0007669"/>
    <property type="project" value="UniProtKB-KW"/>
</dbReference>
<dbReference type="InterPro" id="IPR000198">
    <property type="entry name" value="RhoGAP_dom"/>
</dbReference>
<dbReference type="GO" id="GO:0005096">
    <property type="term" value="F:GTPase activator activity"/>
    <property type="evidence" value="ECO:0007669"/>
    <property type="project" value="UniProtKB-KW"/>
</dbReference>
<dbReference type="Pfam" id="PF24235">
    <property type="entry name" value="RHG29_45_N"/>
    <property type="match status" value="1"/>
</dbReference>
<dbReference type="GO" id="GO:0007165">
    <property type="term" value="P:signal transduction"/>
    <property type="evidence" value="ECO:0007669"/>
    <property type="project" value="InterPro"/>
</dbReference>
<keyword evidence="5 6" id="KW-0175">Coiled coil</keyword>
<dbReference type="Gene3D" id="1.20.1270.60">
    <property type="entry name" value="Arfaptin homology (AH) domain/BAR domain"/>
    <property type="match status" value="1"/>
</dbReference>
<dbReference type="SMART" id="SM00109">
    <property type="entry name" value="C1"/>
    <property type="match status" value="1"/>
</dbReference>
<dbReference type="Pfam" id="PF22699">
    <property type="entry name" value="GMIP-like_FCH"/>
    <property type="match status" value="1"/>
</dbReference>
<dbReference type="SUPFAM" id="SSF103657">
    <property type="entry name" value="BAR/IMD domain-like"/>
    <property type="match status" value="1"/>
</dbReference>
<dbReference type="GO" id="GO:0051056">
    <property type="term" value="P:regulation of small GTPase mediated signal transduction"/>
    <property type="evidence" value="ECO:0007669"/>
    <property type="project" value="UniProtKB-ARBA"/>
</dbReference>
<evidence type="ECO:0000259" key="9">
    <source>
        <dbReference type="PROSITE" id="PS50238"/>
    </source>
</evidence>
<feature type="compositionally biased region" description="Gly residues" evidence="7">
    <location>
        <begin position="25"/>
        <end position="34"/>
    </location>
</feature>
<feature type="compositionally biased region" description="Polar residues" evidence="7">
    <location>
        <begin position="1421"/>
        <end position="1438"/>
    </location>
</feature>
<feature type="region of interest" description="Disordered" evidence="7">
    <location>
        <begin position="1"/>
        <end position="35"/>
    </location>
</feature>
<dbReference type="SMART" id="SM00055">
    <property type="entry name" value="FCH"/>
    <property type="match status" value="1"/>
</dbReference>
<keyword evidence="3" id="KW-0863">Zinc-finger</keyword>
<evidence type="ECO:0000259" key="10">
    <source>
        <dbReference type="PROSITE" id="PS51741"/>
    </source>
</evidence>
<feature type="region of interest" description="Disordered" evidence="7">
    <location>
        <begin position="515"/>
        <end position="623"/>
    </location>
</feature>
<dbReference type="InterPro" id="IPR031160">
    <property type="entry name" value="F_BAR_dom"/>
</dbReference>
<dbReference type="InterPro" id="IPR046349">
    <property type="entry name" value="C1-like_sf"/>
</dbReference>
<proteinExistence type="predicted"/>